<dbReference type="PATRIC" id="fig|199.248.peg.677"/>
<dbReference type="GO" id="GO:0005737">
    <property type="term" value="C:cytoplasm"/>
    <property type="evidence" value="ECO:0007669"/>
    <property type="project" value="UniProtKB-SubCell"/>
</dbReference>
<dbReference type="HAMAP" id="MF_02200">
    <property type="entry name" value="NapD"/>
    <property type="match status" value="1"/>
</dbReference>
<dbReference type="GO" id="GO:0005048">
    <property type="term" value="F:signal sequence binding"/>
    <property type="evidence" value="ECO:0007669"/>
    <property type="project" value="UniProtKB-UniRule"/>
</dbReference>
<keyword evidence="1" id="KW-0963">Cytoplasm</keyword>
<sequence>MNISSLIVYTDNKNESVKNEIKKLKECEIITDADDRIVVVVSSDSIEDEIKNFKKIEVISGVVSVAMVYSYQEDAEENRKKLEENGKISEILTSDEVKAEDITYGGSVHHRVK</sequence>
<gene>
    <name evidence="1 2" type="primary">napD</name>
    <name evidence="2" type="ORF">CCON33237_0647</name>
</gene>
<dbReference type="Pfam" id="PF03927">
    <property type="entry name" value="NapD"/>
    <property type="match status" value="1"/>
</dbReference>
<dbReference type="RefSeq" id="WP_054196381.1">
    <property type="nucleotide sequence ID" value="NZ_CABMKQ010000066.1"/>
</dbReference>
<comment type="subcellular location">
    <subcellularLocation>
        <location evidence="1">Cytoplasm</location>
    </subcellularLocation>
</comment>
<organism evidence="2 3">
    <name type="scientific">Campylobacter concisus</name>
    <dbReference type="NCBI Taxonomy" id="199"/>
    <lineage>
        <taxon>Bacteria</taxon>
        <taxon>Pseudomonadati</taxon>
        <taxon>Campylobacterota</taxon>
        <taxon>Epsilonproteobacteria</taxon>
        <taxon>Campylobacterales</taxon>
        <taxon>Campylobacteraceae</taxon>
        <taxon>Campylobacter</taxon>
    </lineage>
</organism>
<dbReference type="Gene3D" id="3.30.70.920">
    <property type="match status" value="1"/>
</dbReference>
<comment type="subunit">
    <text evidence="1">Interacts with the cytoplasmic NapA precursor.</text>
</comment>
<dbReference type="EMBL" id="CP012541">
    <property type="protein sequence ID" value="ALF47344.1"/>
    <property type="molecule type" value="Genomic_DNA"/>
</dbReference>
<evidence type="ECO:0000256" key="1">
    <source>
        <dbReference type="HAMAP-Rule" id="MF_02200"/>
    </source>
</evidence>
<comment type="similarity">
    <text evidence="1">Belongs to the NapD family.</text>
</comment>
<evidence type="ECO:0000313" key="2">
    <source>
        <dbReference type="EMBL" id="ALF47344.1"/>
    </source>
</evidence>
<proteinExistence type="inferred from homology"/>
<dbReference type="GO" id="GO:0051224">
    <property type="term" value="P:negative regulation of protein transport"/>
    <property type="evidence" value="ECO:0007669"/>
    <property type="project" value="UniProtKB-UniRule"/>
</dbReference>
<dbReference type="AlphaFoldDB" id="A0A0M4TLN7"/>
<dbReference type="KEGG" id="ccoc:CCON33237_0647"/>
<comment type="function">
    <text evidence="1">Chaperone for NapA, the catalytic subunit of the periplasmic nitrate reductase. It binds directly and specifically to the twin-arginine signal peptide of NapA, preventing premature interaction with the Tat translocase and premature export.</text>
</comment>
<keyword evidence="1" id="KW-0143">Chaperone</keyword>
<dbReference type="InterPro" id="IPR005623">
    <property type="entry name" value="Chaperone_NapD_NO3_reduct"/>
</dbReference>
<dbReference type="GeneID" id="28662321"/>
<dbReference type="Proteomes" id="UP000066049">
    <property type="component" value="Chromosome"/>
</dbReference>
<name>A0A0M4TLN7_9BACT</name>
<protein>
    <recommendedName>
        <fullName evidence="1">Chaperone NapD</fullName>
    </recommendedName>
    <alternativeName>
        <fullName evidence="1">NapA signal peptide-binding chaperone NapD</fullName>
    </alternativeName>
</protein>
<accession>A0A0M4TLN7</accession>
<reference evidence="3" key="1">
    <citation type="submission" date="2015-08" db="EMBL/GenBank/DDBJ databases">
        <title>Comparative genomics of the Campylobacter concisus group.</title>
        <authorList>
            <person name="Miller W.G."/>
            <person name="Yee E."/>
            <person name="Chapman M.H."/>
            <person name="Huynh S."/>
            <person name="Bono J.L."/>
            <person name="On S.L.W."/>
            <person name="St Leger J."/>
            <person name="Foster G."/>
            <person name="Parker C.T."/>
        </authorList>
    </citation>
    <scope>NUCLEOTIDE SEQUENCE [LARGE SCALE GENOMIC DNA]</scope>
    <source>
        <strain evidence="3">ATCC 33237</strain>
    </source>
</reference>
<evidence type="ECO:0000313" key="3">
    <source>
        <dbReference type="Proteomes" id="UP000066049"/>
    </source>
</evidence>